<feature type="region of interest" description="Disordered" evidence="1">
    <location>
        <begin position="40"/>
        <end position="65"/>
    </location>
</feature>
<dbReference type="EMBL" id="JAIWYP010000014">
    <property type="protein sequence ID" value="KAH3707777.1"/>
    <property type="molecule type" value="Genomic_DNA"/>
</dbReference>
<comment type="caution">
    <text evidence="2">The sequence shown here is derived from an EMBL/GenBank/DDBJ whole genome shotgun (WGS) entry which is preliminary data.</text>
</comment>
<evidence type="ECO:0000313" key="2">
    <source>
        <dbReference type="EMBL" id="KAH3707777.1"/>
    </source>
</evidence>
<keyword evidence="3" id="KW-1185">Reference proteome</keyword>
<accession>A0A9D4BTE9</accession>
<feature type="compositionally biased region" description="Basic and acidic residues" evidence="1">
    <location>
        <begin position="42"/>
        <end position="65"/>
    </location>
</feature>
<evidence type="ECO:0000256" key="1">
    <source>
        <dbReference type="SAM" id="MobiDB-lite"/>
    </source>
</evidence>
<dbReference type="Proteomes" id="UP000828390">
    <property type="component" value="Unassembled WGS sequence"/>
</dbReference>
<reference evidence="2" key="1">
    <citation type="journal article" date="2019" name="bioRxiv">
        <title>The Genome of the Zebra Mussel, Dreissena polymorpha: A Resource for Invasive Species Research.</title>
        <authorList>
            <person name="McCartney M.A."/>
            <person name="Auch B."/>
            <person name="Kono T."/>
            <person name="Mallez S."/>
            <person name="Zhang Y."/>
            <person name="Obille A."/>
            <person name="Becker A."/>
            <person name="Abrahante J.E."/>
            <person name="Garbe J."/>
            <person name="Badalamenti J.P."/>
            <person name="Herman A."/>
            <person name="Mangelson H."/>
            <person name="Liachko I."/>
            <person name="Sullivan S."/>
            <person name="Sone E.D."/>
            <person name="Koren S."/>
            <person name="Silverstein K.A.T."/>
            <person name="Beckman K.B."/>
            <person name="Gohl D.M."/>
        </authorList>
    </citation>
    <scope>NUCLEOTIDE SEQUENCE</scope>
    <source>
        <strain evidence="2">Duluth1</strain>
        <tissue evidence="2">Whole animal</tissue>
    </source>
</reference>
<gene>
    <name evidence="2" type="ORF">DPMN_067192</name>
</gene>
<reference evidence="2" key="2">
    <citation type="submission" date="2020-11" db="EMBL/GenBank/DDBJ databases">
        <authorList>
            <person name="McCartney M.A."/>
            <person name="Auch B."/>
            <person name="Kono T."/>
            <person name="Mallez S."/>
            <person name="Becker A."/>
            <person name="Gohl D.M."/>
            <person name="Silverstein K.A.T."/>
            <person name="Koren S."/>
            <person name="Bechman K.B."/>
            <person name="Herman A."/>
            <person name="Abrahante J.E."/>
            <person name="Garbe J."/>
        </authorList>
    </citation>
    <scope>NUCLEOTIDE SEQUENCE</scope>
    <source>
        <strain evidence="2">Duluth1</strain>
        <tissue evidence="2">Whole animal</tissue>
    </source>
</reference>
<name>A0A9D4BTE9_DREPO</name>
<sequence>MFGSEYPDAGLKEIHLVIKHEKNTGLTVAHLREIIRQGSLHLLEREREREGGREGGRDGMSKGGR</sequence>
<protein>
    <submittedName>
        <fullName evidence="2">Uncharacterized protein</fullName>
    </submittedName>
</protein>
<evidence type="ECO:0000313" key="3">
    <source>
        <dbReference type="Proteomes" id="UP000828390"/>
    </source>
</evidence>
<dbReference type="AlphaFoldDB" id="A0A9D4BTE9"/>
<organism evidence="2 3">
    <name type="scientific">Dreissena polymorpha</name>
    <name type="common">Zebra mussel</name>
    <name type="synonym">Mytilus polymorpha</name>
    <dbReference type="NCBI Taxonomy" id="45954"/>
    <lineage>
        <taxon>Eukaryota</taxon>
        <taxon>Metazoa</taxon>
        <taxon>Spiralia</taxon>
        <taxon>Lophotrochozoa</taxon>
        <taxon>Mollusca</taxon>
        <taxon>Bivalvia</taxon>
        <taxon>Autobranchia</taxon>
        <taxon>Heteroconchia</taxon>
        <taxon>Euheterodonta</taxon>
        <taxon>Imparidentia</taxon>
        <taxon>Neoheterodontei</taxon>
        <taxon>Myida</taxon>
        <taxon>Dreissenoidea</taxon>
        <taxon>Dreissenidae</taxon>
        <taxon>Dreissena</taxon>
    </lineage>
</organism>
<proteinExistence type="predicted"/>